<dbReference type="GO" id="GO:0003954">
    <property type="term" value="F:NADH dehydrogenase activity"/>
    <property type="evidence" value="ECO:0007669"/>
    <property type="project" value="InterPro"/>
</dbReference>
<dbReference type="InterPro" id="IPR023753">
    <property type="entry name" value="FAD/NAD-binding_dom"/>
</dbReference>
<reference evidence="6 7" key="1">
    <citation type="submission" date="2017-09" db="EMBL/GenBank/DDBJ databases">
        <title>Bacterial strain isolated from the female urinary microbiota.</title>
        <authorList>
            <person name="Thomas-White K."/>
            <person name="Kumar N."/>
            <person name="Forster S."/>
            <person name="Putonti C."/>
            <person name="Lawley T."/>
            <person name="Wolfe A.J."/>
        </authorList>
    </citation>
    <scope>NUCLEOTIDE SEQUENCE [LARGE SCALE GENOMIC DNA]</scope>
    <source>
        <strain evidence="6 7">UMB0680</strain>
    </source>
</reference>
<keyword evidence="2" id="KW-0285">Flavoprotein</keyword>
<dbReference type="EMBL" id="PNFZ01000011">
    <property type="protein sequence ID" value="PMB96992.1"/>
    <property type="molecule type" value="Genomic_DNA"/>
</dbReference>
<keyword evidence="5" id="KW-0520">NAD</keyword>
<organism evidence="6 7">
    <name type="scientific">Brevibacterium luteolum</name>
    <dbReference type="NCBI Taxonomy" id="199591"/>
    <lineage>
        <taxon>Bacteria</taxon>
        <taxon>Bacillati</taxon>
        <taxon>Actinomycetota</taxon>
        <taxon>Actinomycetes</taxon>
        <taxon>Micrococcales</taxon>
        <taxon>Brevibacteriaceae</taxon>
        <taxon>Brevibacterium</taxon>
    </lineage>
</organism>
<dbReference type="Gene3D" id="3.50.50.100">
    <property type="match status" value="1"/>
</dbReference>
<dbReference type="PANTHER" id="PTHR43706">
    <property type="entry name" value="NADH DEHYDROGENASE"/>
    <property type="match status" value="1"/>
</dbReference>
<evidence type="ECO:0000256" key="1">
    <source>
        <dbReference type="ARBA" id="ARBA00005272"/>
    </source>
</evidence>
<dbReference type="OrthoDB" id="9781621at2"/>
<evidence type="ECO:0000256" key="3">
    <source>
        <dbReference type="ARBA" id="ARBA00022827"/>
    </source>
</evidence>
<dbReference type="AlphaFoldDB" id="A0A2N6PE76"/>
<dbReference type="InterPro" id="IPR045024">
    <property type="entry name" value="NDH-2"/>
</dbReference>
<proteinExistence type="inferred from homology"/>
<gene>
    <name evidence="6" type="ORF">CJ198_13490</name>
</gene>
<keyword evidence="7" id="KW-1185">Reference proteome</keyword>
<dbReference type="PRINTS" id="PR00368">
    <property type="entry name" value="FADPNR"/>
</dbReference>
<evidence type="ECO:0000256" key="5">
    <source>
        <dbReference type="ARBA" id="ARBA00023027"/>
    </source>
</evidence>
<name>A0A2N6PE76_9MICO</name>
<protein>
    <submittedName>
        <fullName evidence="6">NADH dehydrogenase FAD-containing subunit</fullName>
    </submittedName>
</protein>
<dbReference type="Pfam" id="PF07992">
    <property type="entry name" value="Pyr_redox_2"/>
    <property type="match status" value="1"/>
</dbReference>
<evidence type="ECO:0000256" key="2">
    <source>
        <dbReference type="ARBA" id="ARBA00022630"/>
    </source>
</evidence>
<evidence type="ECO:0000313" key="6">
    <source>
        <dbReference type="EMBL" id="PMB96992.1"/>
    </source>
</evidence>
<evidence type="ECO:0000313" key="7">
    <source>
        <dbReference type="Proteomes" id="UP000235703"/>
    </source>
</evidence>
<sequence>MALIRNSKLRPRILIVGGGYLGLVTAQNLLKNLGRGEATVTVVDPNPYMTYQPFLPEVAAGSIEPRHAVVPLRRNLKGAEVVTGYVRSINHADKFVTVEPEGDEPFELDYDQIILAAGSVARTLPIPGLAEEAIGLKRIEEAVALRDHVLNNISEASLLEDDEERRRLLTFVFVGGGFAGIEILTELEDLARAAVAQYETLTEADLRFVLVEAMGRVMPEVGEAQARWVVEHMRERGIDVYLETFLQDCTNKHIQLSNGEEFDCDTVVWSAGVKANPLLVDSDLPLDERGRVTVRADLRVEGDEGVVEGAWAAGDNAAVPDLSGGGVGGYCVPNAQHAVRQAPVLAANVLAALRGETEFRQYFHKTIGSVAGLGLYQGVSQMGDFEARGVLAWLMHRGYHGYAIPTIDRKVRVFGNWALNFVLGRDVMPLKDLDVPRKSFVDAAHSKPAPKKEPAKA</sequence>
<dbReference type="InterPro" id="IPR036188">
    <property type="entry name" value="FAD/NAD-bd_sf"/>
</dbReference>
<evidence type="ECO:0000256" key="4">
    <source>
        <dbReference type="ARBA" id="ARBA00023002"/>
    </source>
</evidence>
<comment type="caution">
    <text evidence="6">The sequence shown here is derived from an EMBL/GenBank/DDBJ whole genome shotgun (WGS) entry which is preliminary data.</text>
</comment>
<dbReference type="Proteomes" id="UP000235703">
    <property type="component" value="Unassembled WGS sequence"/>
</dbReference>
<keyword evidence="4" id="KW-0560">Oxidoreductase</keyword>
<comment type="similarity">
    <text evidence="1">Belongs to the NADH dehydrogenase family.</text>
</comment>
<keyword evidence="3" id="KW-0274">FAD</keyword>
<accession>A0A2N6PE76</accession>
<dbReference type="PANTHER" id="PTHR43706:SF45">
    <property type="entry name" value="NADH DEHYDROGENASE-LIKE PROTEIN RV1812C"/>
    <property type="match status" value="1"/>
</dbReference>
<dbReference type="SUPFAM" id="SSF51905">
    <property type="entry name" value="FAD/NAD(P)-binding domain"/>
    <property type="match status" value="1"/>
</dbReference>
<dbReference type="RefSeq" id="WP_102163132.1">
    <property type="nucleotide sequence ID" value="NZ_CP184789.1"/>
</dbReference>